<dbReference type="Proteomes" id="UP001414441">
    <property type="component" value="Unassembled WGS sequence"/>
</dbReference>
<feature type="transmembrane region" description="Helical" evidence="1">
    <location>
        <begin position="123"/>
        <end position="144"/>
    </location>
</feature>
<organism evidence="2 3">
    <name type="scientific">Psychrobacter proteolyticus</name>
    <dbReference type="NCBI Taxonomy" id="147825"/>
    <lineage>
        <taxon>Bacteria</taxon>
        <taxon>Pseudomonadati</taxon>
        <taxon>Pseudomonadota</taxon>
        <taxon>Gammaproteobacteria</taxon>
        <taxon>Moraxellales</taxon>
        <taxon>Moraxellaceae</taxon>
        <taxon>Psychrobacter</taxon>
    </lineage>
</organism>
<reference evidence="2 3" key="1">
    <citation type="submission" date="2024-05" db="EMBL/GenBank/DDBJ databases">
        <title>Genome sequencing of Marine Estuary Bacteria, Pseudoalteromonas distincta strain FA, Psychrobacter proteolyticus strain EA, and Shewanella baltica strain CA.</title>
        <authorList>
            <person name="Dieffenbach S.A."/>
            <person name="Maclea K.S."/>
        </authorList>
    </citation>
    <scope>NUCLEOTIDE SEQUENCE [LARGE SCALE GENOMIC DNA]</scope>
    <source>
        <strain evidence="2 3">EA</strain>
    </source>
</reference>
<evidence type="ECO:0008006" key="4">
    <source>
        <dbReference type="Google" id="ProtNLM"/>
    </source>
</evidence>
<proteinExistence type="predicted"/>
<keyword evidence="3" id="KW-1185">Reference proteome</keyword>
<feature type="transmembrane region" description="Helical" evidence="1">
    <location>
        <begin position="197"/>
        <end position="219"/>
    </location>
</feature>
<name>A0ABV0D3P1_9GAMM</name>
<accession>A0ABV0D3P1</accession>
<sequence length="295" mass="33746">MDQEADKVEHMIAKNLRSNEVKENRSVTYYIGGGLRFIGDNTKILLTVTYGLGATAQVLKLSAIDPTYIKFFSVTQLIADGAFFISLIFLGYISFLAFSLFFKLIGINDVLVSDLKNNHKSESLLLTIKGISILLLPFSIFVFYHITMAGYFNNKIISMIITYSFIYSLLSEILKYSYEYDNHIEKITGDDKIGNGAVYRFLVGMGIIFSIITIPKFIYDTYNLPPNLDNYDKAKQVVMTDYKDQGITKQDVDILYFNDKFMFIEIIRPNNERSIAVYQTNSMLFDTRVITLSEE</sequence>
<evidence type="ECO:0000313" key="2">
    <source>
        <dbReference type="EMBL" id="MEN8625286.1"/>
    </source>
</evidence>
<keyword evidence="1" id="KW-1133">Transmembrane helix</keyword>
<evidence type="ECO:0000256" key="1">
    <source>
        <dbReference type="SAM" id="Phobius"/>
    </source>
</evidence>
<comment type="caution">
    <text evidence="2">The sequence shown here is derived from an EMBL/GenBank/DDBJ whole genome shotgun (WGS) entry which is preliminary data.</text>
</comment>
<dbReference type="RefSeq" id="WP_347162613.1">
    <property type="nucleotide sequence ID" value="NZ_JBDLOB010000002.1"/>
</dbReference>
<gene>
    <name evidence="2" type="ORF">ABFV72_04620</name>
</gene>
<evidence type="ECO:0000313" key="3">
    <source>
        <dbReference type="Proteomes" id="UP001414441"/>
    </source>
</evidence>
<protein>
    <recommendedName>
        <fullName evidence="4">DUF1189 domain-containing protein</fullName>
    </recommendedName>
</protein>
<feature type="transmembrane region" description="Helical" evidence="1">
    <location>
        <begin position="156"/>
        <end position="176"/>
    </location>
</feature>
<keyword evidence="1" id="KW-0472">Membrane</keyword>
<keyword evidence="1" id="KW-0812">Transmembrane</keyword>
<feature type="transmembrane region" description="Helical" evidence="1">
    <location>
        <begin position="81"/>
        <end position="102"/>
    </location>
</feature>
<dbReference type="EMBL" id="JBDLOB010000002">
    <property type="protein sequence ID" value="MEN8625286.1"/>
    <property type="molecule type" value="Genomic_DNA"/>
</dbReference>